<dbReference type="Proteomes" id="UP000269591">
    <property type="component" value="Unassembled WGS sequence"/>
</dbReference>
<dbReference type="Gene3D" id="3.40.50.300">
    <property type="entry name" value="P-loop containing nucleotide triphosphate hydrolases"/>
    <property type="match status" value="1"/>
</dbReference>
<dbReference type="GO" id="GO:0005737">
    <property type="term" value="C:cytoplasm"/>
    <property type="evidence" value="ECO:0007669"/>
    <property type="project" value="TreeGrafter"/>
</dbReference>
<dbReference type="PANTHER" id="PTHR11638">
    <property type="entry name" value="ATP-DEPENDENT CLP PROTEASE"/>
    <property type="match status" value="1"/>
</dbReference>
<keyword evidence="7" id="KW-1185">Reference proteome</keyword>
<dbReference type="Pfam" id="PF07724">
    <property type="entry name" value="AAA_2"/>
    <property type="match status" value="1"/>
</dbReference>
<dbReference type="InterPro" id="IPR027417">
    <property type="entry name" value="P-loop_NTPase"/>
</dbReference>
<evidence type="ECO:0000259" key="5">
    <source>
        <dbReference type="SMART" id="SM00382"/>
    </source>
</evidence>
<dbReference type="PANTHER" id="PTHR11638:SF18">
    <property type="entry name" value="HEAT SHOCK PROTEIN 104"/>
    <property type="match status" value="1"/>
</dbReference>
<feature type="compositionally biased region" description="Polar residues" evidence="4">
    <location>
        <begin position="220"/>
        <end position="257"/>
    </location>
</feature>
<evidence type="ECO:0000256" key="2">
    <source>
        <dbReference type="ARBA" id="ARBA00022840"/>
    </source>
</evidence>
<gene>
    <name evidence="6" type="ORF">DMP06_02015</name>
</gene>
<dbReference type="InterPro" id="IPR019489">
    <property type="entry name" value="Clp_ATPase_C"/>
</dbReference>
<evidence type="ECO:0000256" key="4">
    <source>
        <dbReference type="SAM" id="MobiDB-lite"/>
    </source>
</evidence>
<dbReference type="RefSeq" id="WP_123208082.1">
    <property type="nucleotide sequence ID" value="NZ_JBHTHO010000044.1"/>
</dbReference>
<dbReference type="GO" id="GO:0034605">
    <property type="term" value="P:cellular response to heat"/>
    <property type="evidence" value="ECO:0007669"/>
    <property type="project" value="TreeGrafter"/>
</dbReference>
<evidence type="ECO:0000313" key="6">
    <source>
        <dbReference type="EMBL" id="RNL41384.1"/>
    </source>
</evidence>
<dbReference type="SUPFAM" id="SSF52540">
    <property type="entry name" value="P-loop containing nucleoside triphosphate hydrolases"/>
    <property type="match status" value="1"/>
</dbReference>
<dbReference type="InterPro" id="IPR003593">
    <property type="entry name" value="AAA+_ATPase"/>
</dbReference>
<name>A0A3N0B3H3_9ACTN</name>
<feature type="region of interest" description="Disordered" evidence="4">
    <location>
        <begin position="159"/>
        <end position="179"/>
    </location>
</feature>
<evidence type="ECO:0000256" key="1">
    <source>
        <dbReference type="ARBA" id="ARBA00022741"/>
    </source>
</evidence>
<feature type="compositionally biased region" description="Basic and acidic residues" evidence="4">
    <location>
        <begin position="57"/>
        <end position="76"/>
    </location>
</feature>
<accession>A0A3N0B3H3</accession>
<dbReference type="InterPro" id="IPR003959">
    <property type="entry name" value="ATPase_AAA_core"/>
</dbReference>
<keyword evidence="1" id="KW-0547">Nucleotide-binding</keyword>
<proteinExistence type="predicted"/>
<dbReference type="PRINTS" id="PR00300">
    <property type="entry name" value="CLPPROTEASEA"/>
</dbReference>
<dbReference type="AlphaFoldDB" id="A0A3N0B3H3"/>
<dbReference type="GO" id="GO:0005524">
    <property type="term" value="F:ATP binding"/>
    <property type="evidence" value="ECO:0007669"/>
    <property type="project" value="UniProtKB-KW"/>
</dbReference>
<feature type="region of interest" description="Disordered" evidence="4">
    <location>
        <begin position="57"/>
        <end position="93"/>
    </location>
</feature>
<dbReference type="Pfam" id="PF10431">
    <property type="entry name" value="ClpB_D2-small"/>
    <property type="match status" value="1"/>
</dbReference>
<comment type="caution">
    <text evidence="6">The sequence shown here is derived from an EMBL/GenBank/DDBJ whole genome shotgun (WGS) entry which is preliminary data.</text>
</comment>
<dbReference type="SMART" id="SM00382">
    <property type="entry name" value="AAA"/>
    <property type="match status" value="1"/>
</dbReference>
<feature type="domain" description="AAA+ ATPase" evidence="5">
    <location>
        <begin position="461"/>
        <end position="608"/>
    </location>
</feature>
<dbReference type="Gene3D" id="1.10.8.60">
    <property type="match status" value="1"/>
</dbReference>
<protein>
    <recommendedName>
        <fullName evidence="5">AAA+ ATPase domain-containing protein</fullName>
    </recommendedName>
</protein>
<keyword evidence="2" id="KW-0067">ATP-binding</keyword>
<reference evidence="7" key="1">
    <citation type="submission" date="2018-05" db="EMBL/GenBank/DDBJ databases">
        <title>Genome Sequencing of selected type strains of the family Eggerthellaceae.</title>
        <authorList>
            <person name="Danylec N."/>
            <person name="Stoll D.A."/>
            <person name="Doetsch A."/>
            <person name="Huch M."/>
        </authorList>
    </citation>
    <scope>NUCLEOTIDE SEQUENCE [LARGE SCALE GENOMIC DNA]</scope>
    <source>
        <strain evidence="7">DSM 24851</strain>
    </source>
</reference>
<evidence type="ECO:0000313" key="7">
    <source>
        <dbReference type="Proteomes" id="UP000269591"/>
    </source>
</evidence>
<feature type="region of interest" description="Disordered" evidence="4">
    <location>
        <begin position="207"/>
        <end position="257"/>
    </location>
</feature>
<dbReference type="OrthoDB" id="3170949at2"/>
<dbReference type="CDD" id="cd19499">
    <property type="entry name" value="RecA-like_ClpB_Hsp104-like"/>
    <property type="match status" value="1"/>
</dbReference>
<dbReference type="InterPro" id="IPR001270">
    <property type="entry name" value="ClpA/B"/>
</dbReference>
<dbReference type="GO" id="GO:0016887">
    <property type="term" value="F:ATP hydrolysis activity"/>
    <property type="evidence" value="ECO:0007669"/>
    <property type="project" value="InterPro"/>
</dbReference>
<evidence type="ECO:0000256" key="3">
    <source>
        <dbReference type="ARBA" id="ARBA00023186"/>
    </source>
</evidence>
<dbReference type="InterPro" id="IPR050130">
    <property type="entry name" value="ClpA_ClpB"/>
</dbReference>
<keyword evidence="3" id="KW-0143">Chaperone</keyword>
<dbReference type="EMBL" id="QIBX01000002">
    <property type="protein sequence ID" value="RNL41384.1"/>
    <property type="molecule type" value="Genomic_DNA"/>
</dbReference>
<sequence>MALTPPWQKEIENFVGIKSAFIIEGNVHDRYPFYETEAPGATPAFLELEELLPRLFERGAARKRPPRDGSGIDRDMSAPTSRRGTYDPGANQDDTASVLRQNQIDAPANQGIRQSSALNGQNRVDAPAYRFLYCDPLRGMTNPLGDPALPDLLESASREADRLRKETEALNPSRRQESYADNRLVHNSLIVRAALTRRLEEQRGIASRLPFAGRPGGTGSAPQASQSDLGTTPQASQPGRPITESSPAASKTNETPAQPQSIACVFSFASRLSARPSDLSTEENAVFMNLMLGVMDSIRGDGANRNTLILVVNKVADVPPWFFAGNPDVRTIALPNPDRACRAAFVAASFPALQPSAMDKQREKFIDVTDSMKLAEVDELRRLALKSNTIPADMPQLVDVYKYGIKENRWADVADKLREDPEEALRRRVKGQDRAIEKIVTVLKRSVMGFSGMQHSSGTKPKGVLFLAGPTGTGKTEVVKAVTELLFGDERSYLRFDMSEYSSENSDQKLFGAPPGYVGYEQGGQLTNAVKSNPFSVLLFDEIEKAHPSIMDKFLQILEDGRMTDGQGNTVYFSETIIFFTSNVGISEEVLDEHGRAVGRRNIVQPGEPYDQIEQKVKDAMAVHFKPEVLNRIGENIVVFDYISEEASGLIVRAQLGKIATNVAARSGIRVDVADSCIAWFCREALAPEVREKGGRGIGNLVEARFLNPLASFVFDRACRQGDTVRAEASNDGVSFTKA</sequence>
<organism evidence="6 7">
    <name type="scientific">Slackia equolifaciens</name>
    <dbReference type="NCBI Taxonomy" id="498718"/>
    <lineage>
        <taxon>Bacteria</taxon>
        <taxon>Bacillati</taxon>
        <taxon>Actinomycetota</taxon>
        <taxon>Coriobacteriia</taxon>
        <taxon>Eggerthellales</taxon>
        <taxon>Eggerthellaceae</taxon>
        <taxon>Slackia</taxon>
    </lineage>
</organism>